<reference evidence="1 2" key="1">
    <citation type="journal article" date="2021" name="Int. J. Syst. Evol. Microbiol.">
        <title>Amazonocrinis nigriterrae gen. nov., sp. nov., Atlanticothrix silvestris gen. nov., sp. nov. and Dendronalium phyllosphericum gen. nov., sp. nov., nostocacean cyanobacteria from Brazilian environments.</title>
        <authorList>
            <person name="Alvarenga D.O."/>
            <person name="Andreote A.P.D."/>
            <person name="Branco L.H.Z."/>
            <person name="Delbaje E."/>
            <person name="Cruz R.B."/>
            <person name="Varani A.M."/>
            <person name="Fiore M.F."/>
        </authorList>
    </citation>
    <scope>NUCLEOTIDE SEQUENCE [LARGE SCALE GENOMIC DNA]</scope>
    <source>
        <strain evidence="1 2">CENA67</strain>
    </source>
</reference>
<sequence>MIASEIAELTCGINDLSYVYLHIGDYKFEDHEVVKIMQQGLSSNETTF</sequence>
<gene>
    <name evidence="1" type="ORF">I8748_18700</name>
</gene>
<dbReference type="RefSeq" id="WP_214662650.1">
    <property type="nucleotide sequence ID" value="NZ_JAECZC010000037.1"/>
</dbReference>
<dbReference type="AlphaFoldDB" id="A0A8J7HR76"/>
<accession>A0A8J7HR76</accession>
<dbReference type="Proteomes" id="UP000632766">
    <property type="component" value="Unassembled WGS sequence"/>
</dbReference>
<evidence type="ECO:0000313" key="2">
    <source>
        <dbReference type="Proteomes" id="UP000632766"/>
    </source>
</evidence>
<evidence type="ECO:0000313" key="1">
    <source>
        <dbReference type="EMBL" id="MBH8564192.1"/>
    </source>
</evidence>
<organism evidence="1 2">
    <name type="scientific">Amazonocrinis nigriterrae CENA67</name>
    <dbReference type="NCBI Taxonomy" id="2794033"/>
    <lineage>
        <taxon>Bacteria</taxon>
        <taxon>Bacillati</taxon>
        <taxon>Cyanobacteriota</taxon>
        <taxon>Cyanophyceae</taxon>
        <taxon>Nostocales</taxon>
        <taxon>Nostocaceae</taxon>
        <taxon>Amazonocrinis</taxon>
        <taxon>Amazonocrinis nigriterrae</taxon>
    </lineage>
</organism>
<protein>
    <submittedName>
        <fullName evidence="1">Uncharacterized protein</fullName>
    </submittedName>
</protein>
<keyword evidence="2" id="KW-1185">Reference proteome</keyword>
<dbReference type="EMBL" id="JAECZC010000037">
    <property type="protein sequence ID" value="MBH8564192.1"/>
    <property type="molecule type" value="Genomic_DNA"/>
</dbReference>
<comment type="caution">
    <text evidence="1">The sequence shown here is derived from an EMBL/GenBank/DDBJ whole genome shotgun (WGS) entry which is preliminary data.</text>
</comment>
<name>A0A8J7HR76_9NOST</name>
<proteinExistence type="predicted"/>